<dbReference type="SMART" id="SM00487">
    <property type="entry name" value="DEXDc"/>
    <property type="match status" value="1"/>
</dbReference>
<keyword evidence="1 12" id="KW-0639">Primosome</keyword>
<dbReference type="CDD" id="cd17929">
    <property type="entry name" value="DEXHc_priA"/>
    <property type="match status" value="1"/>
</dbReference>
<dbReference type="PROSITE" id="PS51194">
    <property type="entry name" value="HELICASE_CTER"/>
    <property type="match status" value="1"/>
</dbReference>
<dbReference type="Pfam" id="PF18319">
    <property type="entry name" value="Zn_ribbon_PriA"/>
    <property type="match status" value="1"/>
</dbReference>
<keyword evidence="7 12" id="KW-0862">Zinc</keyword>
<dbReference type="InterPro" id="IPR041222">
    <property type="entry name" value="PriA_3primeBD"/>
</dbReference>
<dbReference type="GO" id="GO:0006302">
    <property type="term" value="P:double-strand break repair"/>
    <property type="evidence" value="ECO:0007669"/>
    <property type="project" value="InterPro"/>
</dbReference>
<evidence type="ECO:0000259" key="13">
    <source>
        <dbReference type="PROSITE" id="PS51192"/>
    </source>
</evidence>
<comment type="caution">
    <text evidence="15">The sequence shown here is derived from an EMBL/GenBank/DDBJ whole genome shotgun (WGS) entry which is preliminary data.</text>
</comment>
<evidence type="ECO:0000256" key="12">
    <source>
        <dbReference type="HAMAP-Rule" id="MF_00983"/>
    </source>
</evidence>
<dbReference type="InterPro" id="IPR027417">
    <property type="entry name" value="P-loop_NTPase"/>
</dbReference>
<evidence type="ECO:0000256" key="3">
    <source>
        <dbReference type="ARBA" id="ARBA00022723"/>
    </source>
</evidence>
<reference evidence="15 16" key="1">
    <citation type="journal article" date="2016" name="Nat. Commun.">
        <title>Thousands of microbial genomes shed light on interconnected biogeochemical processes in an aquifer system.</title>
        <authorList>
            <person name="Anantharaman K."/>
            <person name="Brown C.T."/>
            <person name="Hug L.A."/>
            <person name="Sharon I."/>
            <person name="Castelle C.J."/>
            <person name="Probst A.J."/>
            <person name="Thomas B.C."/>
            <person name="Singh A."/>
            <person name="Wilkins M.J."/>
            <person name="Karaoz U."/>
            <person name="Brodie E.L."/>
            <person name="Williams K.H."/>
            <person name="Hubbard S.S."/>
            <person name="Banfield J.F."/>
        </authorList>
    </citation>
    <scope>NUCLEOTIDE SEQUENCE [LARGE SCALE GENOMIC DNA]</scope>
</reference>
<dbReference type="Proteomes" id="UP000178086">
    <property type="component" value="Unassembled WGS sequence"/>
</dbReference>
<evidence type="ECO:0000256" key="11">
    <source>
        <dbReference type="ARBA" id="ARBA00048988"/>
    </source>
</evidence>
<evidence type="ECO:0000256" key="5">
    <source>
        <dbReference type="ARBA" id="ARBA00022801"/>
    </source>
</evidence>
<keyword evidence="6 12" id="KW-0347">Helicase</keyword>
<dbReference type="InterPro" id="IPR041236">
    <property type="entry name" value="PriA_C"/>
</dbReference>
<keyword evidence="2 12" id="KW-0235">DNA replication</keyword>
<evidence type="ECO:0000313" key="15">
    <source>
        <dbReference type="EMBL" id="OFW34209.1"/>
    </source>
</evidence>
<evidence type="ECO:0000259" key="14">
    <source>
        <dbReference type="PROSITE" id="PS51194"/>
    </source>
</evidence>
<proteinExistence type="inferred from homology"/>
<feature type="domain" description="Helicase C-terminal" evidence="14">
    <location>
        <begin position="546"/>
        <end position="703"/>
    </location>
</feature>
<dbReference type="Gene3D" id="3.40.1440.60">
    <property type="entry name" value="PriA, 3(prime) DNA-binding domain"/>
    <property type="match status" value="1"/>
</dbReference>
<accession>A0A1F2UMI9</accession>
<dbReference type="InterPro" id="IPR001650">
    <property type="entry name" value="Helicase_C-like"/>
</dbReference>
<evidence type="ECO:0000256" key="9">
    <source>
        <dbReference type="ARBA" id="ARBA00023125"/>
    </source>
</evidence>
<dbReference type="GO" id="GO:0003677">
    <property type="term" value="F:DNA binding"/>
    <property type="evidence" value="ECO:0007669"/>
    <property type="project" value="UniProtKB-UniRule"/>
</dbReference>
<sequence length="807" mass="89204">MANVVVDLPVKAVDRIFDYEVPIELISRITVGSLVVVPFGPTKQVGYVFSLSNDSEIEKLAKVEAVLDEHPAFDKHMVELCAWLADYYLSMKSEAIKLALPPGQSRKIIQSAKILGRPLVELTPRQSEVYQALENLGGDSPVDAVKKICGASAVPVIKKLEQAGLIERYYRLGKQKVKTATERYAVATAPMETPEEILDSLARAPKQRKLMEILLATGAIAVSKLLAEGQAPHSSLNALMERGLARIEEREVNRDPEHYFSEQDTDVEPTAEQQSALMAIESSLESGANDIFLLQGVTGSGKTEVYLRAIKRALDAGKGAIALVPEIALTAQAVARFKARFGETVAVLHSGLGAGERFDQWRGIQEGRYRVVVGARSALFAPVHDLGIIIVDEEHEASYKQGRSPRYHARNVAIKRGELENAAVVLGSATPSLESKHHSEAGLYKPLFLRSRVEQREFPGIEVVDMREEPYEKPKSSLSRLLKQRLAQTLEAGEKAILFINRRGFSNFVICEECGFVPKCRNCAVSLTFHSINNSLRCHHCNYAVRAPQACPKCKGQKIAFPGSGTQRIETELAGLHPDVPVIRMDADTTSRKGAHQKRLAHFQREKSAILLGTQMIAKGLDFPEITLVGIVNADTSIHLPDFRAAEHTLQILMQVSGRAGRGELPGRVVIQTHVPDSYPLRAVLDADYEGFYKTELEFRRELNYPPFSGIVRMVISGNNPEIVVGLTKRAAKIIEASDLGDAAAMIGPSPAPLLKVKQEYRWHILLKVFNDSKVKTFLADNFHRFVPDKYKNEVSLTIDVDPVWVL</sequence>
<feature type="binding site" evidence="12">
    <location>
        <position position="511"/>
    </location>
    <ligand>
        <name>Zn(2+)</name>
        <dbReference type="ChEBI" id="CHEBI:29105"/>
        <label>1</label>
    </ligand>
</feature>
<dbReference type="Pfam" id="PF00270">
    <property type="entry name" value="DEAD"/>
    <property type="match status" value="1"/>
</dbReference>
<evidence type="ECO:0000256" key="6">
    <source>
        <dbReference type="ARBA" id="ARBA00022806"/>
    </source>
</evidence>
<comment type="catalytic activity">
    <reaction evidence="12">
        <text>Couples ATP hydrolysis with the unwinding of duplex DNA by translocating in the 3'-5' direction.</text>
        <dbReference type="EC" id="5.6.2.4"/>
    </reaction>
</comment>
<comment type="subunit">
    <text evidence="12">Component of the replication restart primosome.</text>
</comment>
<dbReference type="CDD" id="cd18804">
    <property type="entry name" value="SF2_C_priA"/>
    <property type="match status" value="1"/>
</dbReference>
<feature type="binding site" evidence="12">
    <location>
        <position position="551"/>
    </location>
    <ligand>
        <name>Zn(2+)</name>
        <dbReference type="ChEBI" id="CHEBI:29105"/>
        <label>1</label>
    </ligand>
</feature>
<dbReference type="InterPro" id="IPR040498">
    <property type="entry name" value="PriA_CRR"/>
</dbReference>
<dbReference type="InterPro" id="IPR005259">
    <property type="entry name" value="PriA"/>
</dbReference>
<dbReference type="Pfam" id="PF18074">
    <property type="entry name" value="PriA_C"/>
    <property type="match status" value="1"/>
</dbReference>
<feature type="binding site" evidence="12">
    <location>
        <position position="554"/>
    </location>
    <ligand>
        <name>Zn(2+)</name>
        <dbReference type="ChEBI" id="CHEBI:29105"/>
        <label>1</label>
    </ligand>
</feature>
<feature type="binding site" evidence="12">
    <location>
        <position position="541"/>
    </location>
    <ligand>
        <name>Zn(2+)</name>
        <dbReference type="ChEBI" id="CHEBI:29105"/>
        <label>2</label>
    </ligand>
</feature>
<gene>
    <name evidence="12" type="primary">priA</name>
    <name evidence="15" type="ORF">A2074_06355</name>
</gene>
<feature type="binding site" evidence="12">
    <location>
        <position position="514"/>
    </location>
    <ligand>
        <name>Zn(2+)</name>
        <dbReference type="ChEBI" id="CHEBI:29105"/>
        <label>1</label>
    </ligand>
</feature>
<dbReference type="GO" id="GO:0006269">
    <property type="term" value="P:DNA replication, synthesis of primer"/>
    <property type="evidence" value="ECO:0007669"/>
    <property type="project" value="UniProtKB-KW"/>
</dbReference>
<dbReference type="AlphaFoldDB" id="A0A1F2UMI9"/>
<dbReference type="HAMAP" id="MF_00983">
    <property type="entry name" value="PriA"/>
    <property type="match status" value="1"/>
</dbReference>
<dbReference type="GO" id="GO:0008270">
    <property type="term" value="F:zinc ion binding"/>
    <property type="evidence" value="ECO:0007669"/>
    <property type="project" value="UniProtKB-UniRule"/>
</dbReference>
<evidence type="ECO:0000256" key="10">
    <source>
        <dbReference type="ARBA" id="ARBA00023235"/>
    </source>
</evidence>
<evidence type="ECO:0000256" key="8">
    <source>
        <dbReference type="ARBA" id="ARBA00022840"/>
    </source>
</evidence>
<evidence type="ECO:0000256" key="2">
    <source>
        <dbReference type="ARBA" id="ARBA00022705"/>
    </source>
</evidence>
<dbReference type="FunFam" id="3.40.50.300:FF:000489">
    <property type="entry name" value="Primosome assembly protein PriA"/>
    <property type="match status" value="1"/>
</dbReference>
<evidence type="ECO:0000256" key="7">
    <source>
        <dbReference type="ARBA" id="ARBA00022833"/>
    </source>
</evidence>
<evidence type="ECO:0000256" key="4">
    <source>
        <dbReference type="ARBA" id="ARBA00022741"/>
    </source>
</evidence>
<comment type="cofactor">
    <cofactor evidence="12">
        <name>Zn(2+)</name>
        <dbReference type="ChEBI" id="CHEBI:29105"/>
    </cofactor>
    <text evidence="12">Binds 2 zinc ions per subunit.</text>
</comment>
<name>A0A1F2UMI9_9ACTN</name>
<keyword evidence="3 12" id="KW-0479">Metal-binding</keyword>
<comment type="function">
    <text evidence="12">Initiates the restart of stalled replication forks, which reloads the replicative helicase on sites other than the origin of replication. Recognizes and binds to abandoned replication forks and remodels them to uncover a helicase loading site. Promotes assembly of the primosome at these replication forks.</text>
</comment>
<dbReference type="Pfam" id="PF17764">
    <property type="entry name" value="PriA_3primeBD"/>
    <property type="match status" value="1"/>
</dbReference>
<dbReference type="GO" id="GO:0006310">
    <property type="term" value="P:DNA recombination"/>
    <property type="evidence" value="ECO:0007669"/>
    <property type="project" value="InterPro"/>
</dbReference>
<dbReference type="FunFam" id="3.40.1440.60:FF:000001">
    <property type="entry name" value="Primosomal protein N"/>
    <property type="match status" value="1"/>
</dbReference>
<feature type="binding site" evidence="12">
    <location>
        <position position="520"/>
    </location>
    <ligand>
        <name>Zn(2+)</name>
        <dbReference type="ChEBI" id="CHEBI:29105"/>
        <label>2</label>
    </ligand>
</feature>
<keyword evidence="10 12" id="KW-0413">Isomerase</keyword>
<feature type="binding site" evidence="12">
    <location>
        <position position="523"/>
    </location>
    <ligand>
        <name>Zn(2+)</name>
        <dbReference type="ChEBI" id="CHEBI:29105"/>
        <label>2</label>
    </ligand>
</feature>
<keyword evidence="5 12" id="KW-0378">Hydrolase</keyword>
<comment type="similarity">
    <text evidence="12">Belongs to the helicase family. PriA subfamily.</text>
</comment>
<dbReference type="GO" id="GO:0043138">
    <property type="term" value="F:3'-5' DNA helicase activity"/>
    <property type="evidence" value="ECO:0007669"/>
    <property type="project" value="UniProtKB-EC"/>
</dbReference>
<dbReference type="EMBL" id="MELI01000050">
    <property type="protein sequence ID" value="OFW34209.1"/>
    <property type="molecule type" value="Genomic_DNA"/>
</dbReference>
<dbReference type="InterPro" id="IPR011545">
    <property type="entry name" value="DEAD/DEAH_box_helicase_dom"/>
</dbReference>
<feature type="domain" description="Helicase ATP-binding" evidence="13">
    <location>
        <begin position="283"/>
        <end position="449"/>
    </location>
</feature>
<dbReference type="Gene3D" id="3.40.50.300">
    <property type="entry name" value="P-loop containing nucleotide triphosphate hydrolases"/>
    <property type="match status" value="2"/>
</dbReference>
<evidence type="ECO:0000256" key="1">
    <source>
        <dbReference type="ARBA" id="ARBA00022515"/>
    </source>
</evidence>
<protein>
    <recommendedName>
        <fullName evidence="12">Replication restart protein PriA</fullName>
    </recommendedName>
    <alternativeName>
        <fullName evidence="12">ATP-dependent DNA helicase PriA</fullName>
        <ecNumber evidence="12">5.6.2.4</ecNumber>
    </alternativeName>
    <alternativeName>
        <fullName evidence="12">DNA 3'-5' helicase PriA</fullName>
    </alternativeName>
</protein>
<dbReference type="GO" id="GO:0005524">
    <property type="term" value="F:ATP binding"/>
    <property type="evidence" value="ECO:0007669"/>
    <property type="project" value="UniProtKB-UniRule"/>
</dbReference>
<dbReference type="PROSITE" id="PS51192">
    <property type="entry name" value="HELICASE_ATP_BIND_1"/>
    <property type="match status" value="1"/>
</dbReference>
<keyword evidence="8 12" id="KW-0067">ATP-binding</keyword>
<dbReference type="GO" id="GO:0006270">
    <property type="term" value="P:DNA replication initiation"/>
    <property type="evidence" value="ECO:0007669"/>
    <property type="project" value="TreeGrafter"/>
</dbReference>
<dbReference type="NCBIfam" id="NF004066">
    <property type="entry name" value="PRK05580.1-3"/>
    <property type="match status" value="1"/>
</dbReference>
<evidence type="ECO:0000313" key="16">
    <source>
        <dbReference type="Proteomes" id="UP000178086"/>
    </source>
</evidence>
<dbReference type="GO" id="GO:1990077">
    <property type="term" value="C:primosome complex"/>
    <property type="evidence" value="ECO:0007669"/>
    <property type="project" value="UniProtKB-UniRule"/>
</dbReference>
<organism evidence="15 16">
    <name type="scientific">Candidatus Aquicultor primus</name>
    <dbReference type="NCBI Taxonomy" id="1797195"/>
    <lineage>
        <taxon>Bacteria</taxon>
        <taxon>Bacillati</taxon>
        <taxon>Actinomycetota</taxon>
        <taxon>Candidatus Aquicultoria</taxon>
        <taxon>Candidatus Aquicultorales</taxon>
        <taxon>Candidatus Aquicultoraceae</taxon>
        <taxon>Candidatus Aquicultor</taxon>
    </lineage>
</organism>
<keyword evidence="9 12" id="KW-0238">DNA-binding</keyword>
<dbReference type="InterPro" id="IPR014001">
    <property type="entry name" value="Helicase_ATP-bd"/>
</dbReference>
<dbReference type="InterPro" id="IPR042115">
    <property type="entry name" value="PriA_3primeBD_sf"/>
</dbReference>
<feature type="binding site" evidence="12">
    <location>
        <position position="538"/>
    </location>
    <ligand>
        <name>Zn(2+)</name>
        <dbReference type="ChEBI" id="CHEBI:29105"/>
        <label>2</label>
    </ligand>
</feature>
<dbReference type="PANTHER" id="PTHR30580">
    <property type="entry name" value="PRIMOSOMAL PROTEIN N"/>
    <property type="match status" value="1"/>
</dbReference>
<dbReference type="NCBIfam" id="TIGR00595">
    <property type="entry name" value="priA"/>
    <property type="match status" value="1"/>
</dbReference>
<dbReference type="Pfam" id="PF00271">
    <property type="entry name" value="Helicase_C"/>
    <property type="match status" value="1"/>
</dbReference>
<dbReference type="GO" id="GO:0016887">
    <property type="term" value="F:ATP hydrolysis activity"/>
    <property type="evidence" value="ECO:0007669"/>
    <property type="project" value="RHEA"/>
</dbReference>
<dbReference type="EC" id="5.6.2.4" evidence="12"/>
<dbReference type="SUPFAM" id="SSF52540">
    <property type="entry name" value="P-loop containing nucleoside triphosphate hydrolases"/>
    <property type="match status" value="2"/>
</dbReference>
<keyword evidence="4 12" id="KW-0547">Nucleotide-binding</keyword>
<dbReference type="PANTHER" id="PTHR30580:SF0">
    <property type="entry name" value="PRIMOSOMAL PROTEIN N"/>
    <property type="match status" value="1"/>
</dbReference>
<dbReference type="SMART" id="SM00490">
    <property type="entry name" value="HELICc"/>
    <property type="match status" value="1"/>
</dbReference>
<comment type="catalytic activity">
    <reaction evidence="11 12">
        <text>ATP + H2O = ADP + phosphate + H(+)</text>
        <dbReference type="Rhea" id="RHEA:13065"/>
        <dbReference type="ChEBI" id="CHEBI:15377"/>
        <dbReference type="ChEBI" id="CHEBI:15378"/>
        <dbReference type="ChEBI" id="CHEBI:30616"/>
        <dbReference type="ChEBI" id="CHEBI:43474"/>
        <dbReference type="ChEBI" id="CHEBI:456216"/>
        <dbReference type="EC" id="5.6.2.4"/>
    </reaction>
</comment>